<keyword evidence="1" id="KW-0472">Membrane</keyword>
<dbReference type="RefSeq" id="WP_377733792.1">
    <property type="nucleotide sequence ID" value="NZ_JBHSRI010000015.1"/>
</dbReference>
<keyword evidence="1" id="KW-1133">Transmembrane helix</keyword>
<protein>
    <recommendedName>
        <fullName evidence="4">Phage holin</fullName>
    </recommendedName>
</protein>
<proteinExistence type="predicted"/>
<gene>
    <name evidence="2" type="ORF">ACFPYN_09550</name>
</gene>
<keyword evidence="3" id="KW-1185">Reference proteome</keyword>
<reference evidence="3" key="1">
    <citation type="journal article" date="2019" name="Int. J. Syst. Evol. Microbiol.">
        <title>The Global Catalogue of Microorganisms (GCM) 10K type strain sequencing project: providing services to taxonomists for standard genome sequencing and annotation.</title>
        <authorList>
            <consortium name="The Broad Institute Genomics Platform"/>
            <consortium name="The Broad Institute Genome Sequencing Center for Infectious Disease"/>
            <person name="Wu L."/>
            <person name="Ma J."/>
        </authorList>
    </citation>
    <scope>NUCLEOTIDE SEQUENCE [LARGE SCALE GENOMIC DNA]</scope>
    <source>
        <strain evidence="3">CCUG 54527</strain>
    </source>
</reference>
<dbReference type="Proteomes" id="UP001596170">
    <property type="component" value="Unassembled WGS sequence"/>
</dbReference>
<sequence>MKNKENSKRNIIQWIAFAIVILTPTTRIVLEITGIAQNFAYSTLNTLTWTGYTISIVLILVSYIFPKKTNNAR</sequence>
<dbReference type="EMBL" id="JBHSRI010000015">
    <property type="protein sequence ID" value="MFC6039662.1"/>
    <property type="molecule type" value="Genomic_DNA"/>
</dbReference>
<feature type="transmembrane region" description="Helical" evidence="1">
    <location>
        <begin position="47"/>
        <end position="65"/>
    </location>
</feature>
<feature type="transmembrane region" description="Helical" evidence="1">
    <location>
        <begin position="12"/>
        <end position="35"/>
    </location>
</feature>
<evidence type="ECO:0008006" key="4">
    <source>
        <dbReference type="Google" id="ProtNLM"/>
    </source>
</evidence>
<evidence type="ECO:0000313" key="2">
    <source>
        <dbReference type="EMBL" id="MFC6039662.1"/>
    </source>
</evidence>
<keyword evidence="1" id="KW-0812">Transmembrane</keyword>
<comment type="caution">
    <text evidence="2">The sequence shown here is derived from an EMBL/GenBank/DDBJ whole genome shotgun (WGS) entry which is preliminary data.</text>
</comment>
<evidence type="ECO:0000313" key="3">
    <source>
        <dbReference type="Proteomes" id="UP001596170"/>
    </source>
</evidence>
<evidence type="ECO:0000256" key="1">
    <source>
        <dbReference type="SAM" id="Phobius"/>
    </source>
</evidence>
<name>A0ABW1L8Z4_9BACL</name>
<accession>A0ABW1L8Z4</accession>
<organism evidence="2 3">
    <name type="scientific">Paenisporosarcina macmurdoensis</name>
    <dbReference type="NCBI Taxonomy" id="212659"/>
    <lineage>
        <taxon>Bacteria</taxon>
        <taxon>Bacillati</taxon>
        <taxon>Bacillota</taxon>
        <taxon>Bacilli</taxon>
        <taxon>Bacillales</taxon>
        <taxon>Caryophanaceae</taxon>
        <taxon>Paenisporosarcina</taxon>
    </lineage>
</organism>